<keyword evidence="2" id="KW-1185">Reference proteome</keyword>
<dbReference type="EMBL" id="ML179320">
    <property type="protein sequence ID" value="THU90946.1"/>
    <property type="molecule type" value="Genomic_DNA"/>
</dbReference>
<protein>
    <submittedName>
        <fullName evidence="1">Uncharacterized protein</fullName>
    </submittedName>
</protein>
<organism evidence="1 2">
    <name type="scientific">Dendrothele bispora (strain CBS 962.96)</name>
    <dbReference type="NCBI Taxonomy" id="1314807"/>
    <lineage>
        <taxon>Eukaryota</taxon>
        <taxon>Fungi</taxon>
        <taxon>Dikarya</taxon>
        <taxon>Basidiomycota</taxon>
        <taxon>Agaricomycotina</taxon>
        <taxon>Agaricomycetes</taxon>
        <taxon>Agaricomycetidae</taxon>
        <taxon>Agaricales</taxon>
        <taxon>Agaricales incertae sedis</taxon>
        <taxon>Dendrothele</taxon>
    </lineage>
</organism>
<dbReference type="PANTHER" id="PTHR34861">
    <property type="match status" value="1"/>
</dbReference>
<dbReference type="Proteomes" id="UP000297245">
    <property type="component" value="Unassembled WGS sequence"/>
</dbReference>
<proteinExistence type="predicted"/>
<accession>A0A4S8LNL0</accession>
<evidence type="ECO:0000313" key="1">
    <source>
        <dbReference type="EMBL" id="THU90946.1"/>
    </source>
</evidence>
<sequence>MPTVSVSRQFNDSEYANWSTYEQLPLDPSFPTKAAWGVWGAMDEFGALNRCIPPNTIKAAKNKIGAGIAISLNLEMNIPNSSLSPLRPTMLHGK</sequence>
<evidence type="ECO:0000313" key="2">
    <source>
        <dbReference type="Proteomes" id="UP000297245"/>
    </source>
</evidence>
<dbReference type="PANTHER" id="PTHR34861:SF11">
    <property type="entry name" value="CYCLASE"/>
    <property type="match status" value="1"/>
</dbReference>
<dbReference type="OrthoDB" id="5396at2759"/>
<reference evidence="1 2" key="1">
    <citation type="journal article" date="2019" name="Nat. Ecol. Evol.">
        <title>Megaphylogeny resolves global patterns of mushroom evolution.</title>
        <authorList>
            <person name="Varga T."/>
            <person name="Krizsan K."/>
            <person name="Foldi C."/>
            <person name="Dima B."/>
            <person name="Sanchez-Garcia M."/>
            <person name="Sanchez-Ramirez S."/>
            <person name="Szollosi G.J."/>
            <person name="Szarkandi J.G."/>
            <person name="Papp V."/>
            <person name="Albert L."/>
            <person name="Andreopoulos W."/>
            <person name="Angelini C."/>
            <person name="Antonin V."/>
            <person name="Barry K.W."/>
            <person name="Bougher N.L."/>
            <person name="Buchanan P."/>
            <person name="Buyck B."/>
            <person name="Bense V."/>
            <person name="Catcheside P."/>
            <person name="Chovatia M."/>
            <person name="Cooper J."/>
            <person name="Damon W."/>
            <person name="Desjardin D."/>
            <person name="Finy P."/>
            <person name="Geml J."/>
            <person name="Haridas S."/>
            <person name="Hughes K."/>
            <person name="Justo A."/>
            <person name="Karasinski D."/>
            <person name="Kautmanova I."/>
            <person name="Kiss B."/>
            <person name="Kocsube S."/>
            <person name="Kotiranta H."/>
            <person name="LaButti K.M."/>
            <person name="Lechner B.E."/>
            <person name="Liimatainen K."/>
            <person name="Lipzen A."/>
            <person name="Lukacs Z."/>
            <person name="Mihaltcheva S."/>
            <person name="Morgado L.N."/>
            <person name="Niskanen T."/>
            <person name="Noordeloos M.E."/>
            <person name="Ohm R.A."/>
            <person name="Ortiz-Santana B."/>
            <person name="Ovrebo C."/>
            <person name="Racz N."/>
            <person name="Riley R."/>
            <person name="Savchenko A."/>
            <person name="Shiryaev A."/>
            <person name="Soop K."/>
            <person name="Spirin V."/>
            <person name="Szebenyi C."/>
            <person name="Tomsovsky M."/>
            <person name="Tulloss R.E."/>
            <person name="Uehling J."/>
            <person name="Grigoriev I.V."/>
            <person name="Vagvolgyi C."/>
            <person name="Papp T."/>
            <person name="Martin F.M."/>
            <person name="Miettinen O."/>
            <person name="Hibbett D.S."/>
            <person name="Nagy L.G."/>
        </authorList>
    </citation>
    <scope>NUCLEOTIDE SEQUENCE [LARGE SCALE GENOMIC DNA]</scope>
    <source>
        <strain evidence="1 2">CBS 962.96</strain>
    </source>
</reference>
<gene>
    <name evidence="1" type="ORF">K435DRAFT_675101</name>
</gene>
<name>A0A4S8LNL0_DENBC</name>
<dbReference type="AlphaFoldDB" id="A0A4S8LNL0"/>